<evidence type="ECO:0000313" key="2">
    <source>
        <dbReference type="Proteomes" id="UP000694853"/>
    </source>
</evidence>
<reference evidence="2" key="1">
    <citation type="journal article" date="2019" name="Toxins">
        <title>Detection of Abrin-Like and Prepropulchellin-Like Toxin Genes and Transcripts Using Whole Genome Sequencing and Full-Length Transcript Sequencing of Abrus precatorius.</title>
        <authorList>
            <person name="Hovde B.T."/>
            <person name="Daligault H.E."/>
            <person name="Hanschen E.R."/>
            <person name="Kunde Y.A."/>
            <person name="Johnson M.B."/>
            <person name="Starkenburg S.R."/>
            <person name="Johnson S.L."/>
        </authorList>
    </citation>
    <scope>NUCLEOTIDE SEQUENCE [LARGE SCALE GENOMIC DNA]</scope>
</reference>
<dbReference type="KEGG" id="aprc:113871624"/>
<dbReference type="AlphaFoldDB" id="A0A8B8M9P4"/>
<proteinExistence type="predicted"/>
<dbReference type="OrthoDB" id="1424208at2759"/>
<keyword evidence="2" id="KW-1185">Reference proteome</keyword>
<evidence type="ECO:0000256" key="1">
    <source>
        <dbReference type="SAM" id="MobiDB-lite"/>
    </source>
</evidence>
<dbReference type="GeneID" id="113871624"/>
<dbReference type="Proteomes" id="UP000694853">
    <property type="component" value="Unplaced"/>
</dbReference>
<feature type="compositionally biased region" description="Basic and acidic residues" evidence="1">
    <location>
        <begin position="51"/>
        <end position="91"/>
    </location>
</feature>
<protein>
    <submittedName>
        <fullName evidence="3">Uncharacterized protein LOC113871624</fullName>
    </submittedName>
</protein>
<organism evidence="2 3">
    <name type="scientific">Abrus precatorius</name>
    <name type="common">Indian licorice</name>
    <name type="synonym">Glycine abrus</name>
    <dbReference type="NCBI Taxonomy" id="3816"/>
    <lineage>
        <taxon>Eukaryota</taxon>
        <taxon>Viridiplantae</taxon>
        <taxon>Streptophyta</taxon>
        <taxon>Embryophyta</taxon>
        <taxon>Tracheophyta</taxon>
        <taxon>Spermatophyta</taxon>
        <taxon>Magnoliopsida</taxon>
        <taxon>eudicotyledons</taxon>
        <taxon>Gunneridae</taxon>
        <taxon>Pentapetalae</taxon>
        <taxon>rosids</taxon>
        <taxon>fabids</taxon>
        <taxon>Fabales</taxon>
        <taxon>Fabaceae</taxon>
        <taxon>Papilionoideae</taxon>
        <taxon>50 kb inversion clade</taxon>
        <taxon>NPAAA clade</taxon>
        <taxon>indigoferoid/millettioid clade</taxon>
        <taxon>Abreae</taxon>
        <taxon>Abrus</taxon>
    </lineage>
</organism>
<feature type="compositionally biased region" description="Polar residues" evidence="1">
    <location>
        <begin position="19"/>
        <end position="44"/>
    </location>
</feature>
<dbReference type="RefSeq" id="XP_027364522.1">
    <property type="nucleotide sequence ID" value="XM_027508721.1"/>
</dbReference>
<sequence length="175" mass="20625">MASQELENQMGPIIKKNSEPAQDTFFGNTVENSREYCQTITTRSGKVVEPQLKKKQDEKEGNSSFRQARDIAENRNGESEPEQEKPKEKVRPRQKLVVDEAYWNRTKKQILEDSYKPQIPPPYVKLPYPHIPKNKEKKDQFSKFLDIFRKLHINIPFVEVLEQMPLYAKFMKDLL</sequence>
<name>A0A8B8M9P4_ABRPR</name>
<feature type="region of interest" description="Disordered" evidence="1">
    <location>
        <begin position="1"/>
        <end position="93"/>
    </location>
</feature>
<gene>
    <name evidence="3" type="primary">LOC113871624</name>
</gene>
<accession>A0A8B8M9P4</accession>
<reference evidence="3" key="2">
    <citation type="submission" date="2025-08" db="UniProtKB">
        <authorList>
            <consortium name="RefSeq"/>
        </authorList>
    </citation>
    <scope>IDENTIFICATION</scope>
    <source>
        <tissue evidence="3">Young leaves</tissue>
    </source>
</reference>
<evidence type="ECO:0000313" key="3">
    <source>
        <dbReference type="RefSeq" id="XP_027364522.1"/>
    </source>
</evidence>